<sequence>MLSIAELAHQRDPQAIAEIIRKELQPLNYQHLNVEVTIVDSNLELQIRTDSAIDKEKLLTLISSNLQNLHIESVAKFKVQCWRNDDEIHEQRLLWTEQVMLEPLQSSLSQTLEMESEQIEVPKIDAPKVRAPETLLSKDSVLKKAISNLSKKHSTEETPIQVNAHLIDHLEASTSANRNGALAKVQKQVEKKRSPINDYWQLVLVGLSIMLLGLGIGAFVRAMTTKRVTEPITAISSVSSSNDKPSSPKTTTSQNLAGQSSAPVAISSSSPKTPRANLPDIATTANSTASEIAPVKTSPSNNGSQEEENPITLDKFNRVQKGMTVEQVEKIFGVSGKVIAENTANNSVGKVYSWKNPQGSNAIIEFKDGQVVAKAQAGL</sequence>
<dbReference type="Proteomes" id="UP000738376">
    <property type="component" value="Unassembled WGS sequence"/>
</dbReference>
<keyword evidence="1" id="KW-0732">Signal</keyword>
<feature type="transmembrane region" description="Helical" evidence="3">
    <location>
        <begin position="199"/>
        <end position="220"/>
    </location>
</feature>
<keyword evidence="3" id="KW-0812">Transmembrane</keyword>
<evidence type="ECO:0000313" key="5">
    <source>
        <dbReference type="Proteomes" id="UP000738376"/>
    </source>
</evidence>
<evidence type="ECO:0000313" key="4">
    <source>
        <dbReference type="EMBL" id="NMF57650.1"/>
    </source>
</evidence>
<dbReference type="Gene3D" id="3.30.1450.10">
    <property type="match status" value="1"/>
</dbReference>
<keyword evidence="5" id="KW-1185">Reference proteome</keyword>
<feature type="compositionally biased region" description="Low complexity" evidence="2">
    <location>
        <begin position="260"/>
        <end position="271"/>
    </location>
</feature>
<keyword evidence="3" id="KW-0472">Membrane</keyword>
<feature type="region of interest" description="Disordered" evidence="2">
    <location>
        <begin position="236"/>
        <end position="311"/>
    </location>
</feature>
<name>A0ABX1LNE6_9CYAN</name>
<proteinExistence type="predicted"/>
<comment type="caution">
    <text evidence="4">The sequence shown here is derived from an EMBL/GenBank/DDBJ whole genome shotgun (WGS) entry which is preliminary data.</text>
</comment>
<accession>A0ABX1LNE6</accession>
<evidence type="ECO:0000256" key="3">
    <source>
        <dbReference type="SAM" id="Phobius"/>
    </source>
</evidence>
<protein>
    <submittedName>
        <fullName evidence="4">Uncharacterized protein</fullName>
    </submittedName>
</protein>
<dbReference type="RefSeq" id="WP_169362651.1">
    <property type="nucleotide sequence ID" value="NZ_JAAVJL010000001.1"/>
</dbReference>
<reference evidence="4 5" key="1">
    <citation type="submission" date="2020-03" db="EMBL/GenBank/DDBJ databases">
        <title>Draft Genome Sequence of 2-Methylisoborneol Producing Pseudanabaena yagii Strain GIHE-NHR1 Isolated from North Han River in South Korea.</title>
        <authorList>
            <person name="Jeong J."/>
        </authorList>
    </citation>
    <scope>NUCLEOTIDE SEQUENCE [LARGE SCALE GENOMIC DNA]</scope>
    <source>
        <strain evidence="4 5">GIHE-NHR1</strain>
    </source>
</reference>
<dbReference type="EMBL" id="JAAVJL010000001">
    <property type="protein sequence ID" value="NMF57650.1"/>
    <property type="molecule type" value="Genomic_DNA"/>
</dbReference>
<dbReference type="InterPro" id="IPR037873">
    <property type="entry name" value="BamE-like"/>
</dbReference>
<evidence type="ECO:0000256" key="1">
    <source>
        <dbReference type="ARBA" id="ARBA00022729"/>
    </source>
</evidence>
<evidence type="ECO:0000256" key="2">
    <source>
        <dbReference type="SAM" id="MobiDB-lite"/>
    </source>
</evidence>
<keyword evidence="3" id="KW-1133">Transmembrane helix</keyword>
<feature type="compositionally biased region" description="Low complexity" evidence="2">
    <location>
        <begin position="236"/>
        <end position="253"/>
    </location>
</feature>
<organism evidence="4 5">
    <name type="scientific">Pseudanabaena yagii GIHE-NHR1</name>
    <dbReference type="NCBI Taxonomy" id="2722753"/>
    <lineage>
        <taxon>Bacteria</taxon>
        <taxon>Bacillati</taxon>
        <taxon>Cyanobacteriota</taxon>
        <taxon>Cyanophyceae</taxon>
        <taxon>Pseudanabaenales</taxon>
        <taxon>Pseudanabaenaceae</taxon>
        <taxon>Pseudanabaena</taxon>
        <taxon>Pseudanabaena yagii</taxon>
    </lineage>
</organism>
<gene>
    <name evidence="4" type="ORF">HC246_06385</name>
</gene>